<keyword evidence="3" id="KW-1003">Cell membrane</keyword>
<feature type="transmembrane region" description="Helical" evidence="7">
    <location>
        <begin position="361"/>
        <end position="382"/>
    </location>
</feature>
<dbReference type="Gene3D" id="1.20.1250.20">
    <property type="entry name" value="MFS general substrate transporter like domains"/>
    <property type="match status" value="1"/>
</dbReference>
<feature type="transmembrane region" description="Helical" evidence="7">
    <location>
        <begin position="21"/>
        <end position="39"/>
    </location>
</feature>
<dbReference type="Gene3D" id="3.30.70.100">
    <property type="match status" value="1"/>
</dbReference>
<feature type="transmembrane region" description="Helical" evidence="7">
    <location>
        <begin position="208"/>
        <end position="232"/>
    </location>
</feature>
<dbReference type="InterPro" id="IPR020846">
    <property type="entry name" value="MFS_dom"/>
</dbReference>
<feature type="domain" description="Major facilitator superfamily (MFS) profile" evidence="8">
    <location>
        <begin position="1"/>
        <end position="387"/>
    </location>
</feature>
<evidence type="ECO:0000313" key="12">
    <source>
        <dbReference type="Proteomes" id="UP000287865"/>
    </source>
</evidence>
<keyword evidence="5 7" id="KW-1133">Transmembrane helix</keyword>
<keyword evidence="12" id="KW-1185">Reference proteome</keyword>
<evidence type="ECO:0000313" key="11">
    <source>
        <dbReference type="Proteomes" id="UP000249203"/>
    </source>
</evidence>
<name>A0A327X0A7_9GAMM</name>
<dbReference type="PROSITE" id="PS50850">
    <property type="entry name" value="MFS"/>
    <property type="match status" value="1"/>
</dbReference>
<dbReference type="RefSeq" id="WP_111568825.1">
    <property type="nucleotide sequence ID" value="NZ_PIPK01000002.1"/>
</dbReference>
<keyword evidence="6 7" id="KW-0472">Membrane</keyword>
<dbReference type="Proteomes" id="UP000287865">
    <property type="component" value="Unassembled WGS sequence"/>
</dbReference>
<dbReference type="CDD" id="cd17472">
    <property type="entry name" value="MFS_YajR_like"/>
    <property type="match status" value="1"/>
</dbReference>
<feature type="transmembrane region" description="Helical" evidence="7">
    <location>
        <begin position="104"/>
        <end position="124"/>
    </location>
</feature>
<keyword evidence="2" id="KW-0813">Transport</keyword>
<feature type="transmembrane region" description="Helical" evidence="7">
    <location>
        <begin position="166"/>
        <end position="187"/>
    </location>
</feature>
<evidence type="ECO:0000256" key="1">
    <source>
        <dbReference type="ARBA" id="ARBA00004651"/>
    </source>
</evidence>
<dbReference type="OrthoDB" id="9764259at2"/>
<dbReference type="InterPro" id="IPR050171">
    <property type="entry name" value="MFS_Transporters"/>
</dbReference>
<dbReference type="PANTHER" id="PTHR23517:SF2">
    <property type="entry name" value="MULTIDRUG RESISTANCE PROTEIN MDTH"/>
    <property type="match status" value="1"/>
</dbReference>
<evidence type="ECO:0000256" key="6">
    <source>
        <dbReference type="ARBA" id="ARBA00023136"/>
    </source>
</evidence>
<proteinExistence type="predicted"/>
<accession>A0A327X0A7</accession>
<feature type="transmembrane region" description="Helical" evidence="7">
    <location>
        <begin position="136"/>
        <end position="160"/>
    </location>
</feature>
<evidence type="ECO:0000313" key="9">
    <source>
        <dbReference type="EMBL" id="RAJ99221.1"/>
    </source>
</evidence>
<dbReference type="EMBL" id="PIPK01000002">
    <property type="protein sequence ID" value="RUO27634.1"/>
    <property type="molecule type" value="Genomic_DNA"/>
</dbReference>
<dbReference type="EMBL" id="QLMD01000003">
    <property type="protein sequence ID" value="RAJ99221.1"/>
    <property type="molecule type" value="Genomic_DNA"/>
</dbReference>
<protein>
    <submittedName>
        <fullName evidence="10">MFS transporter</fullName>
    </submittedName>
    <submittedName>
        <fullName evidence="9">Putative MFS family arabinose efflux permease</fullName>
    </submittedName>
</protein>
<feature type="transmembrane region" description="Helical" evidence="7">
    <location>
        <begin position="252"/>
        <end position="271"/>
    </location>
</feature>
<keyword evidence="4 7" id="KW-0812">Transmembrane</keyword>
<dbReference type="PANTHER" id="PTHR23517">
    <property type="entry name" value="RESISTANCE PROTEIN MDTM, PUTATIVE-RELATED-RELATED"/>
    <property type="match status" value="1"/>
</dbReference>
<feature type="transmembrane region" description="Helical" evidence="7">
    <location>
        <begin position="45"/>
        <end position="68"/>
    </location>
</feature>
<comment type="caution">
    <text evidence="9">The sequence shown here is derived from an EMBL/GenBank/DDBJ whole genome shotgun (WGS) entry which is preliminary data.</text>
</comment>
<dbReference type="SUPFAM" id="SSF103473">
    <property type="entry name" value="MFS general substrate transporter"/>
    <property type="match status" value="1"/>
</dbReference>
<organism evidence="9 11">
    <name type="scientific">Aliidiomarina maris</name>
    <dbReference type="NCBI Taxonomy" id="531312"/>
    <lineage>
        <taxon>Bacteria</taxon>
        <taxon>Pseudomonadati</taxon>
        <taxon>Pseudomonadota</taxon>
        <taxon>Gammaproteobacteria</taxon>
        <taxon>Alteromonadales</taxon>
        <taxon>Idiomarinaceae</taxon>
        <taxon>Aliidiomarina</taxon>
    </lineage>
</organism>
<dbReference type="Proteomes" id="UP000249203">
    <property type="component" value="Unassembled WGS sequence"/>
</dbReference>
<gene>
    <name evidence="9" type="ORF">B0I24_103221</name>
    <name evidence="10" type="ORF">CWE07_03155</name>
</gene>
<reference evidence="9 11" key="2">
    <citation type="submission" date="2018-06" db="EMBL/GenBank/DDBJ databases">
        <title>Genomic Encyclopedia of Type Strains, Phase III (KMG-III): the genomes of soil and plant-associated and newly described type strains.</title>
        <authorList>
            <person name="Whitman W."/>
        </authorList>
    </citation>
    <scope>NUCLEOTIDE SEQUENCE [LARGE SCALE GENOMIC DNA]</scope>
    <source>
        <strain evidence="9 11">CGMCC 1.15366</strain>
    </source>
</reference>
<evidence type="ECO:0000256" key="5">
    <source>
        <dbReference type="ARBA" id="ARBA00022989"/>
    </source>
</evidence>
<evidence type="ECO:0000313" key="10">
    <source>
        <dbReference type="EMBL" id="RUO27634.1"/>
    </source>
</evidence>
<dbReference type="PROSITE" id="PS00216">
    <property type="entry name" value="SUGAR_TRANSPORT_1"/>
    <property type="match status" value="1"/>
</dbReference>
<dbReference type="GO" id="GO:0022857">
    <property type="term" value="F:transmembrane transporter activity"/>
    <property type="evidence" value="ECO:0007669"/>
    <property type="project" value="InterPro"/>
</dbReference>
<feature type="transmembrane region" description="Helical" evidence="7">
    <location>
        <begin position="283"/>
        <end position="316"/>
    </location>
</feature>
<dbReference type="InterPro" id="IPR005829">
    <property type="entry name" value="Sugar_transporter_CS"/>
</dbReference>
<dbReference type="GO" id="GO:0005886">
    <property type="term" value="C:plasma membrane"/>
    <property type="evidence" value="ECO:0007669"/>
    <property type="project" value="UniProtKB-SubCell"/>
</dbReference>
<dbReference type="InterPro" id="IPR011701">
    <property type="entry name" value="MFS"/>
</dbReference>
<evidence type="ECO:0000256" key="2">
    <source>
        <dbReference type="ARBA" id="ARBA00022448"/>
    </source>
</evidence>
<evidence type="ECO:0000256" key="4">
    <source>
        <dbReference type="ARBA" id="ARBA00022692"/>
    </source>
</evidence>
<dbReference type="AlphaFoldDB" id="A0A327X0A7"/>
<evidence type="ECO:0000256" key="3">
    <source>
        <dbReference type="ARBA" id="ARBA00022475"/>
    </source>
</evidence>
<dbReference type="Pfam" id="PF07690">
    <property type="entry name" value="MFS_1"/>
    <property type="match status" value="1"/>
</dbReference>
<dbReference type="InterPro" id="IPR036259">
    <property type="entry name" value="MFS_trans_sf"/>
</dbReference>
<evidence type="ECO:0000259" key="8">
    <source>
        <dbReference type="PROSITE" id="PS50850"/>
    </source>
</evidence>
<sequence>MNKHALNSVEKKAAASLASVFGLRMLGLFLIMPVIAVYGQQYPDYSPFLIGMAIGAYGLTQALLQIPMGWVSDRIGRRPVIVGGLLIFALGSVVAALADSLTWVIVGRALQGAGAIASAVLALASDCSRDQQRPKVMAVIGLCIGLSFALALVLGPWLGAHVGMSGLFWFTAASALLAVGLVLTVTPDAVTKTPKRDLLPVKTELKRLLLTPQLAHLNLGIFVLHLVLTAWFVSLPTTLVSAGLNAAQHGWLYFPTLLLSFVVMVPLMFYAIRRQRQLPTFRFAIMLLLVAFAVIASFAHSLLGLVLGVWIFFIGFNYLEASLPAMLAQYAPAGSKGSASGIYTSFQFFGAFAGGISGGALYLYFGMTGVVLFCMVLLAIWFTASLRMQPVVGVANVSLACPSVKPAQAGALAQALAEQAGVIEAVVIANEQMSYLKVRRDAYDSKAAQACIAQFSATQ</sequence>
<comment type="subcellular location">
    <subcellularLocation>
        <location evidence="1">Cell membrane</location>
        <topology evidence="1">Multi-pass membrane protein</topology>
    </subcellularLocation>
</comment>
<evidence type="ECO:0000256" key="7">
    <source>
        <dbReference type="SAM" id="Phobius"/>
    </source>
</evidence>
<feature type="transmembrane region" description="Helical" evidence="7">
    <location>
        <begin position="80"/>
        <end position="98"/>
    </location>
</feature>
<reference evidence="10 12" key="1">
    <citation type="journal article" date="2018" name="Front. Microbiol.">
        <title>Genome-Based Analysis Reveals the Taxonomy and Diversity of the Family Idiomarinaceae.</title>
        <authorList>
            <person name="Liu Y."/>
            <person name="Lai Q."/>
            <person name="Shao Z."/>
        </authorList>
    </citation>
    <scope>NUCLEOTIDE SEQUENCE [LARGE SCALE GENOMIC DNA]</scope>
    <source>
        <strain evidence="10 12">CF12-14</strain>
    </source>
</reference>